<sequence length="74" mass="7950">MRPGRAAPTRVRAPCPTRAEPKRAAPTRAEPAARQASWRSGITCCRSRSWPGVTCGRGSSSCPSRRRGRRCAAG</sequence>
<feature type="domain" description="Leucine-rich repeat-containing N-terminal plant-type" evidence="2">
    <location>
        <begin position="35"/>
        <end position="55"/>
    </location>
</feature>
<dbReference type="Pfam" id="PF08263">
    <property type="entry name" value="LRRNT_2"/>
    <property type="match status" value="1"/>
</dbReference>
<organism evidence="3 4">
    <name type="scientific">Streptomyces pratens</name>
    <dbReference type="NCBI Taxonomy" id="887456"/>
    <lineage>
        <taxon>Bacteria</taxon>
        <taxon>Bacillati</taxon>
        <taxon>Actinomycetota</taxon>
        <taxon>Actinomycetes</taxon>
        <taxon>Kitasatosporales</taxon>
        <taxon>Streptomycetaceae</taxon>
        <taxon>Streptomyces</taxon>
    </lineage>
</organism>
<evidence type="ECO:0000313" key="3">
    <source>
        <dbReference type="EMBL" id="MFC6060840.1"/>
    </source>
</evidence>
<feature type="compositionally biased region" description="Basic residues" evidence="1">
    <location>
        <begin position="64"/>
        <end position="74"/>
    </location>
</feature>
<dbReference type="InterPro" id="IPR013210">
    <property type="entry name" value="LRR_N_plant-typ"/>
</dbReference>
<dbReference type="RefSeq" id="WP_386407578.1">
    <property type="nucleotide sequence ID" value="NZ_JBHSRH010000059.1"/>
</dbReference>
<proteinExistence type="predicted"/>
<accession>A0ABW1MAZ7</accession>
<evidence type="ECO:0000259" key="2">
    <source>
        <dbReference type="Pfam" id="PF08263"/>
    </source>
</evidence>
<name>A0ABW1MAZ7_9ACTN</name>
<reference evidence="4" key="1">
    <citation type="journal article" date="2019" name="Int. J. Syst. Evol. Microbiol.">
        <title>The Global Catalogue of Microorganisms (GCM) 10K type strain sequencing project: providing services to taxonomists for standard genome sequencing and annotation.</title>
        <authorList>
            <consortium name="The Broad Institute Genomics Platform"/>
            <consortium name="The Broad Institute Genome Sequencing Center for Infectious Disease"/>
            <person name="Wu L."/>
            <person name="Ma J."/>
        </authorList>
    </citation>
    <scope>NUCLEOTIDE SEQUENCE [LARGE SCALE GENOMIC DNA]</scope>
    <source>
        <strain evidence="4">JCM 12763</strain>
    </source>
</reference>
<evidence type="ECO:0000313" key="4">
    <source>
        <dbReference type="Proteomes" id="UP001596242"/>
    </source>
</evidence>
<dbReference type="Proteomes" id="UP001596242">
    <property type="component" value="Unassembled WGS sequence"/>
</dbReference>
<protein>
    <recommendedName>
        <fullName evidence="2">Leucine-rich repeat-containing N-terminal plant-type domain-containing protein</fullName>
    </recommendedName>
</protein>
<comment type="caution">
    <text evidence="3">The sequence shown here is derived from an EMBL/GenBank/DDBJ whole genome shotgun (WGS) entry which is preliminary data.</text>
</comment>
<dbReference type="EMBL" id="JBHSPT010000145">
    <property type="protein sequence ID" value="MFC6060840.1"/>
    <property type="molecule type" value="Genomic_DNA"/>
</dbReference>
<feature type="region of interest" description="Disordered" evidence="1">
    <location>
        <begin position="54"/>
        <end position="74"/>
    </location>
</feature>
<evidence type="ECO:0000256" key="1">
    <source>
        <dbReference type="SAM" id="MobiDB-lite"/>
    </source>
</evidence>
<feature type="compositionally biased region" description="Low complexity" evidence="1">
    <location>
        <begin position="24"/>
        <end position="34"/>
    </location>
</feature>
<gene>
    <name evidence="3" type="ORF">ACFP50_37245</name>
</gene>
<feature type="region of interest" description="Disordered" evidence="1">
    <location>
        <begin position="1"/>
        <end position="35"/>
    </location>
</feature>
<keyword evidence="4" id="KW-1185">Reference proteome</keyword>